<feature type="region of interest" description="Disordered" evidence="1">
    <location>
        <begin position="32"/>
        <end position="52"/>
    </location>
</feature>
<dbReference type="RefSeq" id="WP_016441697.1">
    <property type="nucleotide sequence ID" value="NZ_CAMXYX010000018.1"/>
</dbReference>
<dbReference type="GO" id="GO:0008237">
    <property type="term" value="F:metallopeptidase activity"/>
    <property type="evidence" value="ECO:0007669"/>
    <property type="project" value="UniProtKB-KW"/>
</dbReference>
<dbReference type="EMBL" id="JARBHI010000023">
    <property type="protein sequence ID" value="MDE1657086.1"/>
    <property type="molecule type" value="Genomic_DNA"/>
</dbReference>
<feature type="compositionally biased region" description="Gly residues" evidence="1">
    <location>
        <begin position="41"/>
        <end position="52"/>
    </location>
</feature>
<dbReference type="SUPFAM" id="SSF55486">
    <property type="entry name" value="Metalloproteases ('zincins'), catalytic domain"/>
    <property type="match status" value="1"/>
</dbReference>
<sequence>MTENSQPRDEWEKMLRAVLGDEAAEEILRSLAPGGDATSGNGTGTGTGSGAFPGLPGMGGAAGAGLPADIGLVMNQIRAMLGSSGEGPVNWKIGEQVARDTVNKSGPGLPTAAAGDQARSAMDVASLWLDPVTVFDPPRGPNQVWSRLDWIAHSLPTFRKLTAPVGANLARAFGEALSAQLERAPEEMRQMLSGGMLGGIPGGLEGMLSGMTASLLGMQYGQGLAELAHISFGTADAGFPLVEGETAALVPANISEFAAGLDVDAREVELYVAVREQAAARLFSQVPWLRSTILDAVAAYAADIAIDTDAIEEKVRELQLDPEQLMSGQMPDLDMNEVFAFTRTPTQQATLERLEHIVSLVAGWVSAVTSTAVAAQLPHSMKLSEALTRREVTEAPSNRVFGPLVGFDIAPRRLREAAAFWARAARERGMEGRDALWKHPDLLPLPEHLDDPDRFFSPAEQPSALDEELDAFLAELLSNSDGGTPFGNAPHEPGFGTTTPHQATGDSSTTDTSGPEGPEQPE</sequence>
<evidence type="ECO:0000313" key="2">
    <source>
        <dbReference type="EMBL" id="MDE1657086.1"/>
    </source>
</evidence>
<feature type="compositionally biased region" description="Low complexity" evidence="1">
    <location>
        <begin position="504"/>
        <end position="514"/>
    </location>
</feature>
<proteinExistence type="predicted"/>
<keyword evidence="3" id="KW-1185">Reference proteome</keyword>
<protein>
    <submittedName>
        <fullName evidence="2">Zinc-dependent metalloprotease</fullName>
    </submittedName>
</protein>
<keyword evidence="2" id="KW-0378">Hydrolase</keyword>
<keyword evidence="2" id="KW-0482">Metalloprotease</keyword>
<feature type="region of interest" description="Disordered" evidence="1">
    <location>
        <begin position="478"/>
        <end position="522"/>
    </location>
</feature>
<dbReference type="Gene3D" id="1.20.150.30">
    <property type="entry name" value="Zincin-like metallopeptidase, N-terminal domain"/>
    <property type="match status" value="1"/>
</dbReference>
<organism evidence="2 3">
    <name type="scientific">Actinotignum sanguinis</name>
    <dbReference type="NCBI Taxonomy" id="1445614"/>
    <lineage>
        <taxon>Bacteria</taxon>
        <taxon>Bacillati</taxon>
        <taxon>Actinomycetota</taxon>
        <taxon>Actinomycetes</taxon>
        <taxon>Actinomycetales</taxon>
        <taxon>Actinomycetaceae</taxon>
        <taxon>Actinotignum</taxon>
    </lineage>
</organism>
<dbReference type="PANTHER" id="PTHR39420:SF2">
    <property type="entry name" value="HYDROLASE"/>
    <property type="match status" value="1"/>
</dbReference>
<dbReference type="NCBIfam" id="TIGR03624">
    <property type="entry name" value="putative hydrolase"/>
    <property type="match status" value="1"/>
</dbReference>
<evidence type="ECO:0000256" key="1">
    <source>
        <dbReference type="SAM" id="MobiDB-lite"/>
    </source>
</evidence>
<evidence type="ECO:0000313" key="3">
    <source>
        <dbReference type="Proteomes" id="UP001219297"/>
    </source>
</evidence>
<keyword evidence="2" id="KW-0645">Protease</keyword>
<dbReference type="InterPro" id="IPR042271">
    <property type="entry name" value="Zinicin_2_N"/>
</dbReference>
<accession>A0ABT5V7Y7</accession>
<dbReference type="PANTHER" id="PTHR39420">
    <property type="match status" value="1"/>
</dbReference>
<comment type="caution">
    <text evidence="2">The sequence shown here is derived from an EMBL/GenBank/DDBJ whole genome shotgun (WGS) entry which is preliminary data.</text>
</comment>
<gene>
    <name evidence="2" type="ORF">PWJ81_08395</name>
</gene>
<dbReference type="Pfam" id="PF10103">
    <property type="entry name" value="Zincin_2"/>
    <property type="match status" value="1"/>
</dbReference>
<dbReference type="InterPro" id="IPR018766">
    <property type="entry name" value="Zinicin_2"/>
</dbReference>
<reference evidence="2 3" key="1">
    <citation type="submission" date="2023-02" db="EMBL/GenBank/DDBJ databases">
        <title>Defining the Infant Male Urobiome and Moving Towards Mechanisms in Urobiome Research.</title>
        <authorList>
            <person name="Reasoner S."/>
            <person name="Flores V."/>
            <person name="Van Horn G."/>
            <person name="Morales G."/>
            <person name="Peard L."/>
            <person name="Abelson B."/>
            <person name="Manuel C."/>
            <person name="Lee J."/>
            <person name="Baker B."/>
            <person name="Williams T."/>
            <person name="Schmitz J."/>
            <person name="Clayton D."/>
            <person name="Hadjifrangiskou M."/>
        </authorList>
    </citation>
    <scope>NUCLEOTIDE SEQUENCE [LARGE SCALE GENOMIC DNA]</scope>
    <source>
        <strain evidence="2 3">AS1053</strain>
    </source>
</reference>
<dbReference type="Proteomes" id="UP001219297">
    <property type="component" value="Unassembled WGS sequence"/>
</dbReference>
<name>A0ABT5V7Y7_9ACTO</name>